<dbReference type="AlphaFoldDB" id="A0A4Y2BK36"/>
<accession>A0A4Y2BK36</accession>
<gene>
    <name evidence="2" type="ORF">AVEN_35854_1</name>
</gene>
<sequence length="110" mass="12397">MSITVHGPTSPVGGTSIGHPQPLLYPPKKRDPLTLLVASHSSTFGASQWDEILSKMRFHNNSDIFVQCVNRKLNHQVILIFSVATPWEKRKYVKGVLLKVEKSLKKSYLK</sequence>
<evidence type="ECO:0000313" key="2">
    <source>
        <dbReference type="EMBL" id="GBL92313.1"/>
    </source>
</evidence>
<evidence type="ECO:0000313" key="3">
    <source>
        <dbReference type="Proteomes" id="UP000499080"/>
    </source>
</evidence>
<organism evidence="2 3">
    <name type="scientific">Araneus ventricosus</name>
    <name type="common">Orbweaver spider</name>
    <name type="synonym">Epeira ventricosa</name>
    <dbReference type="NCBI Taxonomy" id="182803"/>
    <lineage>
        <taxon>Eukaryota</taxon>
        <taxon>Metazoa</taxon>
        <taxon>Ecdysozoa</taxon>
        <taxon>Arthropoda</taxon>
        <taxon>Chelicerata</taxon>
        <taxon>Arachnida</taxon>
        <taxon>Araneae</taxon>
        <taxon>Araneomorphae</taxon>
        <taxon>Entelegynae</taxon>
        <taxon>Araneoidea</taxon>
        <taxon>Araneidae</taxon>
        <taxon>Araneus</taxon>
    </lineage>
</organism>
<keyword evidence="3" id="KW-1185">Reference proteome</keyword>
<dbReference type="EMBL" id="BGPR01000085">
    <property type="protein sequence ID" value="GBL92313.1"/>
    <property type="molecule type" value="Genomic_DNA"/>
</dbReference>
<feature type="region of interest" description="Disordered" evidence="1">
    <location>
        <begin position="1"/>
        <end position="24"/>
    </location>
</feature>
<comment type="caution">
    <text evidence="2">The sequence shown here is derived from an EMBL/GenBank/DDBJ whole genome shotgun (WGS) entry which is preliminary data.</text>
</comment>
<evidence type="ECO:0000256" key="1">
    <source>
        <dbReference type="SAM" id="MobiDB-lite"/>
    </source>
</evidence>
<name>A0A4Y2BK36_ARAVE</name>
<protein>
    <submittedName>
        <fullName evidence="2">Uncharacterized protein</fullName>
    </submittedName>
</protein>
<dbReference type="Proteomes" id="UP000499080">
    <property type="component" value="Unassembled WGS sequence"/>
</dbReference>
<proteinExistence type="predicted"/>
<reference evidence="2 3" key="1">
    <citation type="journal article" date="2019" name="Sci. Rep.">
        <title>Orb-weaving spider Araneus ventricosus genome elucidates the spidroin gene catalogue.</title>
        <authorList>
            <person name="Kono N."/>
            <person name="Nakamura H."/>
            <person name="Ohtoshi R."/>
            <person name="Moran D.A.P."/>
            <person name="Shinohara A."/>
            <person name="Yoshida Y."/>
            <person name="Fujiwara M."/>
            <person name="Mori M."/>
            <person name="Tomita M."/>
            <person name="Arakawa K."/>
        </authorList>
    </citation>
    <scope>NUCLEOTIDE SEQUENCE [LARGE SCALE GENOMIC DNA]</scope>
</reference>